<proteinExistence type="predicted"/>
<sequence length="458" mass="51367">MPDDRRHELKGGVIIHLSNERSLSHPWTEYSGQSSLASYYAPSSLFLLFPSSVIKIPQETEIRRFRKYEAKMEVAIPAPAAMDFNFDSTCSSPYISAPSSPKRFGEFYFSAPTSPARVSAIYRDFNGFSSSAIPFDWEEKPGTPKSKAGNNNDDDDNDGFAFDFSGQIERASLSAEDLFDGGVIRPLKPPPRLQLGDEASNWKSPVTSPRSPRSPISQGKKMIREAFSPRQRKQIDPFTAAIEATRRGSDRNGGRERAPVSKFSNSGRKITRSVSPLRVSEFAWEEQQQLQLQQQQQQQQQENSKSTPSISKQSSSSSTSSLKGSKKWRLKDLLLFRSASEGRASEKDPLRKYAAIPKKQQQEDVKNSSFRSTDSTVLPKKQQQQQQEDVRNASFRSTDSTGSTSRRRQPVSAHKLHYTTNRAFSEDMKRKTALPYKQGLLGCLGFNPTIHGLTRSFG</sequence>
<dbReference type="PANTHER" id="PTHR33095:SF81">
    <property type="entry name" value="OS07G0619500 PROTEIN"/>
    <property type="match status" value="1"/>
</dbReference>
<dbReference type="AlphaFoldDB" id="A0A9Q0K5G2"/>
<organism evidence="2 3">
    <name type="scientific">Protea cynaroides</name>
    <dbReference type="NCBI Taxonomy" id="273540"/>
    <lineage>
        <taxon>Eukaryota</taxon>
        <taxon>Viridiplantae</taxon>
        <taxon>Streptophyta</taxon>
        <taxon>Embryophyta</taxon>
        <taxon>Tracheophyta</taxon>
        <taxon>Spermatophyta</taxon>
        <taxon>Magnoliopsida</taxon>
        <taxon>Proteales</taxon>
        <taxon>Proteaceae</taxon>
        <taxon>Protea</taxon>
    </lineage>
</organism>
<accession>A0A9Q0K5G2</accession>
<feature type="region of interest" description="Disordered" evidence="1">
    <location>
        <begin position="136"/>
        <end position="162"/>
    </location>
</feature>
<dbReference type="PANTHER" id="PTHR33095">
    <property type="entry name" value="OS07G0619500 PROTEIN"/>
    <property type="match status" value="1"/>
</dbReference>
<dbReference type="Proteomes" id="UP001141806">
    <property type="component" value="Unassembled WGS sequence"/>
</dbReference>
<evidence type="ECO:0000313" key="2">
    <source>
        <dbReference type="EMBL" id="KAJ4964534.1"/>
    </source>
</evidence>
<feature type="compositionally biased region" description="Basic residues" evidence="1">
    <location>
        <begin position="405"/>
        <end position="417"/>
    </location>
</feature>
<evidence type="ECO:0000313" key="3">
    <source>
        <dbReference type="Proteomes" id="UP001141806"/>
    </source>
</evidence>
<reference evidence="2" key="1">
    <citation type="journal article" date="2023" name="Plant J.">
        <title>The genome of the king protea, Protea cynaroides.</title>
        <authorList>
            <person name="Chang J."/>
            <person name="Duong T.A."/>
            <person name="Schoeman C."/>
            <person name="Ma X."/>
            <person name="Roodt D."/>
            <person name="Barker N."/>
            <person name="Li Z."/>
            <person name="Van de Peer Y."/>
            <person name="Mizrachi E."/>
        </authorList>
    </citation>
    <scope>NUCLEOTIDE SEQUENCE</scope>
    <source>
        <tissue evidence="2">Young leaves</tissue>
    </source>
</reference>
<feature type="region of interest" description="Disordered" evidence="1">
    <location>
        <begin position="285"/>
        <end position="323"/>
    </location>
</feature>
<feature type="compositionally biased region" description="Polar residues" evidence="1">
    <location>
        <begin position="367"/>
        <end position="376"/>
    </location>
</feature>
<evidence type="ECO:0000256" key="1">
    <source>
        <dbReference type="SAM" id="MobiDB-lite"/>
    </source>
</evidence>
<name>A0A9Q0K5G2_9MAGN</name>
<gene>
    <name evidence="2" type="ORF">NE237_016383</name>
</gene>
<feature type="compositionally biased region" description="Low complexity" evidence="1">
    <location>
        <begin position="287"/>
        <end position="323"/>
    </location>
</feature>
<dbReference type="InterPro" id="IPR012442">
    <property type="entry name" value="DUF1645_plant"/>
</dbReference>
<feature type="compositionally biased region" description="Low complexity" evidence="1">
    <location>
        <begin position="204"/>
        <end position="217"/>
    </location>
</feature>
<feature type="region of interest" description="Disordered" evidence="1">
    <location>
        <begin position="342"/>
        <end position="417"/>
    </location>
</feature>
<feature type="region of interest" description="Disordered" evidence="1">
    <location>
        <begin position="189"/>
        <end position="272"/>
    </location>
</feature>
<protein>
    <submittedName>
        <fullName evidence="2">Uncharacterized protein</fullName>
    </submittedName>
</protein>
<dbReference type="OrthoDB" id="667051at2759"/>
<dbReference type="EMBL" id="JAMYWD010000007">
    <property type="protein sequence ID" value="KAJ4964534.1"/>
    <property type="molecule type" value="Genomic_DNA"/>
</dbReference>
<feature type="compositionally biased region" description="Polar residues" evidence="1">
    <location>
        <begin position="262"/>
        <end position="272"/>
    </location>
</feature>
<keyword evidence="3" id="KW-1185">Reference proteome</keyword>
<dbReference type="Pfam" id="PF07816">
    <property type="entry name" value="DUF1645"/>
    <property type="match status" value="1"/>
</dbReference>
<comment type="caution">
    <text evidence="2">The sequence shown here is derived from an EMBL/GenBank/DDBJ whole genome shotgun (WGS) entry which is preliminary data.</text>
</comment>
<feature type="compositionally biased region" description="Basic and acidic residues" evidence="1">
    <location>
        <begin position="244"/>
        <end position="259"/>
    </location>
</feature>